<dbReference type="OrthoDB" id="3362760at2"/>
<dbReference type="STRING" id="745366.GA0070213_108142"/>
<proteinExistence type="predicted"/>
<name>A0A1C5J2V9_9ACTN</name>
<dbReference type="RefSeq" id="WP_091064900.1">
    <property type="nucleotide sequence ID" value="NZ_FMDM01000008.1"/>
</dbReference>
<gene>
    <name evidence="1" type="ORF">GA0070213_108142</name>
</gene>
<accession>A0A1C5J2V9</accession>
<dbReference type="EMBL" id="FMDM01000008">
    <property type="protein sequence ID" value="SCG64783.1"/>
    <property type="molecule type" value="Genomic_DNA"/>
</dbReference>
<evidence type="ECO:0000313" key="1">
    <source>
        <dbReference type="EMBL" id="SCG64783.1"/>
    </source>
</evidence>
<protein>
    <submittedName>
        <fullName evidence="1">Uncharacterized protein</fullName>
    </submittedName>
</protein>
<reference evidence="2" key="1">
    <citation type="submission" date="2016-06" db="EMBL/GenBank/DDBJ databases">
        <authorList>
            <person name="Varghese N."/>
            <person name="Submissions Spin"/>
        </authorList>
    </citation>
    <scope>NUCLEOTIDE SEQUENCE [LARGE SCALE GENOMIC DNA]</scope>
    <source>
        <strain evidence="2">DSM 45647</strain>
    </source>
</reference>
<organism evidence="1 2">
    <name type="scientific">Micromonospora humi</name>
    <dbReference type="NCBI Taxonomy" id="745366"/>
    <lineage>
        <taxon>Bacteria</taxon>
        <taxon>Bacillati</taxon>
        <taxon>Actinomycetota</taxon>
        <taxon>Actinomycetes</taxon>
        <taxon>Micromonosporales</taxon>
        <taxon>Micromonosporaceae</taxon>
        <taxon>Micromonospora</taxon>
    </lineage>
</organism>
<dbReference type="Proteomes" id="UP000199360">
    <property type="component" value="Unassembled WGS sequence"/>
</dbReference>
<sequence>MPEASVAATSTLDYYLLGPASPGGLLVEEFELADDLSATCLRTAGWTPADGWWSSAALARAVRADPDARTRVRAVTRADAAETYRRLGGGALPDEDTLRGRFRDDVPLAGPAPLRLGLGPAVHRVLFAGDLDAGRLAALRAALRLDGSTDPGVLGTGRLRVDGTAFHWDLRRAGGVAWCLDVTADPVDRDMLRPLLRRLVDVVRGHGLVPATVECLR</sequence>
<keyword evidence="2" id="KW-1185">Reference proteome</keyword>
<dbReference type="AlphaFoldDB" id="A0A1C5J2V9"/>
<evidence type="ECO:0000313" key="2">
    <source>
        <dbReference type="Proteomes" id="UP000199360"/>
    </source>
</evidence>